<dbReference type="RefSeq" id="WP_090500552.1">
    <property type="nucleotide sequence ID" value="NZ_FNCH01000009.1"/>
</dbReference>
<accession>A0A1G7W7B6</accession>
<evidence type="ECO:0000313" key="2">
    <source>
        <dbReference type="Proteomes" id="UP000199643"/>
    </source>
</evidence>
<sequence length="63" mass="7248">MKRFLAFAFYGYEAHGGMNDLIGDYDTLKEAVEAVQKFINEAIRGMYPDGHVYDTELRRIVSN</sequence>
<dbReference type="STRING" id="405671.SAMN05421827_109129"/>
<reference evidence="2" key="1">
    <citation type="submission" date="2016-10" db="EMBL/GenBank/DDBJ databases">
        <authorList>
            <person name="Varghese N."/>
            <person name="Submissions S."/>
        </authorList>
    </citation>
    <scope>NUCLEOTIDE SEQUENCE [LARGE SCALE GENOMIC DNA]</scope>
    <source>
        <strain evidence="2">DSM 17933</strain>
    </source>
</reference>
<dbReference type="EMBL" id="FNCH01000009">
    <property type="protein sequence ID" value="SDG67791.1"/>
    <property type="molecule type" value="Genomic_DNA"/>
</dbReference>
<dbReference type="OrthoDB" id="9971101at2"/>
<organism evidence="1 2">
    <name type="scientific">Pedobacter terrae</name>
    <dbReference type="NCBI Taxonomy" id="405671"/>
    <lineage>
        <taxon>Bacteria</taxon>
        <taxon>Pseudomonadati</taxon>
        <taxon>Bacteroidota</taxon>
        <taxon>Sphingobacteriia</taxon>
        <taxon>Sphingobacteriales</taxon>
        <taxon>Sphingobacteriaceae</taxon>
        <taxon>Pedobacter</taxon>
    </lineage>
</organism>
<name>A0A1G7W7B6_9SPHI</name>
<dbReference type="AlphaFoldDB" id="A0A1G7W7B6"/>
<gene>
    <name evidence="1" type="ORF">SAMN05421827_109129</name>
</gene>
<evidence type="ECO:0000313" key="1">
    <source>
        <dbReference type="EMBL" id="SDG67791.1"/>
    </source>
</evidence>
<dbReference type="Proteomes" id="UP000199643">
    <property type="component" value="Unassembled WGS sequence"/>
</dbReference>
<keyword evidence="2" id="KW-1185">Reference proteome</keyword>
<protein>
    <submittedName>
        <fullName evidence="1">Uncharacterized protein</fullName>
    </submittedName>
</protein>
<proteinExistence type="predicted"/>